<name>A0A0A9Z116_LYGHE</name>
<gene>
    <name evidence="3" type="primary">tal_1</name>
    <name evidence="3" type="ORF">CM83_98964</name>
</gene>
<dbReference type="EMBL" id="GBHO01005485">
    <property type="protein sequence ID" value="JAG38119.1"/>
    <property type="molecule type" value="Transcribed_RNA"/>
</dbReference>
<comment type="pathway">
    <text evidence="2">Carbohydrate degradation; pentose phosphate pathway; D-glyceraldehyde 3-phosphate and beta-D-fructose 6-phosphate from D-ribose 5-phosphate and D-xylulose 5-phosphate (non-oxidative stage): step 2/3.</text>
</comment>
<dbReference type="InterPro" id="IPR001585">
    <property type="entry name" value="TAL/FSA"/>
</dbReference>
<reference evidence="3" key="1">
    <citation type="journal article" date="2014" name="PLoS ONE">
        <title>Transcriptome-Based Identification of ABC Transporters in the Western Tarnished Plant Bug Lygus hesperus.</title>
        <authorList>
            <person name="Hull J.J."/>
            <person name="Chaney K."/>
            <person name="Geib S.M."/>
            <person name="Fabrick J.A."/>
            <person name="Brent C.S."/>
            <person name="Walsh D."/>
            <person name="Lavine L.C."/>
        </authorList>
    </citation>
    <scope>NUCLEOTIDE SEQUENCE</scope>
</reference>
<dbReference type="SUPFAM" id="SSF51569">
    <property type="entry name" value="Aldolase"/>
    <property type="match status" value="1"/>
</dbReference>
<dbReference type="InterPro" id="IPR018225">
    <property type="entry name" value="Transaldolase_AS"/>
</dbReference>
<dbReference type="InterPro" id="IPR013785">
    <property type="entry name" value="Aldolase_TIM"/>
</dbReference>
<accession>A0A0A9Z116</accession>
<dbReference type="AlphaFoldDB" id="A0A0A9Z116"/>
<dbReference type="GO" id="GO:0004801">
    <property type="term" value="F:transaldolase activity"/>
    <property type="evidence" value="ECO:0007669"/>
    <property type="project" value="UniProtKB-EC"/>
</dbReference>
<dbReference type="UniPathway" id="UPA00115">
    <property type="reaction ID" value="UER00414"/>
</dbReference>
<protein>
    <recommendedName>
        <fullName evidence="2">Transaldolase</fullName>
        <ecNumber evidence="2">2.2.1.2</ecNumber>
    </recommendedName>
</protein>
<keyword evidence="2" id="KW-0570">Pentose shunt</keyword>
<sequence>MIEKAHLIIKMYEERGVSRSRVYIKLAATWEGIQAARVLEQEQISCNLTLLFSFAQAVACAQANVSLISPFVGRILDWYKKEQPTKADSLVGAADPGVISLTKIYNYYKQHGYKTIVMGASFRNAGEIL</sequence>
<evidence type="ECO:0000256" key="1">
    <source>
        <dbReference type="ARBA" id="ARBA00023270"/>
    </source>
</evidence>
<dbReference type="Gene3D" id="3.20.20.70">
    <property type="entry name" value="Aldolase class I"/>
    <property type="match status" value="1"/>
</dbReference>
<evidence type="ECO:0000313" key="3">
    <source>
        <dbReference type="EMBL" id="JAG38119.1"/>
    </source>
</evidence>
<comment type="function">
    <text evidence="2">Catalyzes the rate-limiting step of the non-oxidative phase in the pentose phosphate pathway. Catalyzes the reversible conversion of sedheptulose-7-phosphate and D-glyceraldehyde 3-phosphate into erythrose-4-phosphate and beta-D-fructose 6-phosphate.</text>
</comment>
<dbReference type="EC" id="2.2.1.2" evidence="2"/>
<keyword evidence="1" id="KW-0704">Schiff base</keyword>
<dbReference type="PANTHER" id="PTHR10683">
    <property type="entry name" value="TRANSALDOLASE"/>
    <property type="match status" value="1"/>
</dbReference>
<keyword evidence="2" id="KW-0808">Transferase</keyword>
<dbReference type="GO" id="GO:0009052">
    <property type="term" value="P:pentose-phosphate shunt, non-oxidative branch"/>
    <property type="evidence" value="ECO:0007669"/>
    <property type="project" value="TreeGrafter"/>
</dbReference>
<evidence type="ECO:0000256" key="2">
    <source>
        <dbReference type="RuleBase" id="RU000501"/>
    </source>
</evidence>
<dbReference type="Pfam" id="PF00923">
    <property type="entry name" value="TAL_FSA"/>
    <property type="match status" value="1"/>
</dbReference>
<dbReference type="PANTHER" id="PTHR10683:SF18">
    <property type="entry name" value="TRANSALDOLASE"/>
    <property type="match status" value="1"/>
</dbReference>
<organism evidence="3">
    <name type="scientific">Lygus hesperus</name>
    <name type="common">Western plant bug</name>
    <dbReference type="NCBI Taxonomy" id="30085"/>
    <lineage>
        <taxon>Eukaryota</taxon>
        <taxon>Metazoa</taxon>
        <taxon>Ecdysozoa</taxon>
        <taxon>Arthropoda</taxon>
        <taxon>Hexapoda</taxon>
        <taxon>Insecta</taxon>
        <taxon>Pterygota</taxon>
        <taxon>Neoptera</taxon>
        <taxon>Paraneoptera</taxon>
        <taxon>Hemiptera</taxon>
        <taxon>Heteroptera</taxon>
        <taxon>Panheteroptera</taxon>
        <taxon>Cimicomorpha</taxon>
        <taxon>Miridae</taxon>
        <taxon>Mirini</taxon>
        <taxon>Lygus</taxon>
    </lineage>
</organism>
<proteinExistence type="predicted"/>
<dbReference type="GO" id="GO:0005975">
    <property type="term" value="P:carbohydrate metabolic process"/>
    <property type="evidence" value="ECO:0007669"/>
    <property type="project" value="InterPro"/>
</dbReference>
<comment type="catalytic activity">
    <reaction evidence="2">
        <text>D-sedoheptulose 7-phosphate + D-glyceraldehyde 3-phosphate = D-erythrose 4-phosphate + beta-D-fructose 6-phosphate</text>
        <dbReference type="Rhea" id="RHEA:17053"/>
        <dbReference type="ChEBI" id="CHEBI:16897"/>
        <dbReference type="ChEBI" id="CHEBI:57483"/>
        <dbReference type="ChEBI" id="CHEBI:57634"/>
        <dbReference type="ChEBI" id="CHEBI:59776"/>
        <dbReference type="EC" id="2.2.1.2"/>
    </reaction>
</comment>
<reference evidence="3" key="2">
    <citation type="submission" date="2014-07" db="EMBL/GenBank/DDBJ databases">
        <authorList>
            <person name="Hull J."/>
        </authorList>
    </citation>
    <scope>NUCLEOTIDE SEQUENCE</scope>
</reference>
<dbReference type="PROSITE" id="PS00958">
    <property type="entry name" value="TRANSALDOLASE_2"/>
    <property type="match status" value="1"/>
</dbReference>